<feature type="region of interest" description="Disordered" evidence="1">
    <location>
        <begin position="36"/>
        <end position="71"/>
    </location>
</feature>
<name>A0AAE1AJG7_9GAST</name>
<comment type="caution">
    <text evidence="2">The sequence shown here is derived from an EMBL/GenBank/DDBJ whole genome shotgun (WGS) entry which is preliminary data.</text>
</comment>
<feature type="compositionally biased region" description="Basic and acidic residues" evidence="1">
    <location>
        <begin position="9"/>
        <end position="22"/>
    </location>
</feature>
<evidence type="ECO:0000313" key="3">
    <source>
        <dbReference type="Proteomes" id="UP001283361"/>
    </source>
</evidence>
<sequence>MGGRVWESWGKKREGEEEEEYHRNQAWTVLLPDLRGQAGNMHANPCRREQEYPLSPPTGFSGRHQSKKRGK</sequence>
<organism evidence="2 3">
    <name type="scientific">Elysia crispata</name>
    <name type="common">lettuce slug</name>
    <dbReference type="NCBI Taxonomy" id="231223"/>
    <lineage>
        <taxon>Eukaryota</taxon>
        <taxon>Metazoa</taxon>
        <taxon>Spiralia</taxon>
        <taxon>Lophotrochozoa</taxon>
        <taxon>Mollusca</taxon>
        <taxon>Gastropoda</taxon>
        <taxon>Heterobranchia</taxon>
        <taxon>Euthyneura</taxon>
        <taxon>Panpulmonata</taxon>
        <taxon>Sacoglossa</taxon>
        <taxon>Placobranchoidea</taxon>
        <taxon>Plakobranchidae</taxon>
        <taxon>Elysia</taxon>
    </lineage>
</organism>
<proteinExistence type="predicted"/>
<dbReference type="EMBL" id="JAWDGP010001769">
    <property type="protein sequence ID" value="KAK3788361.1"/>
    <property type="molecule type" value="Genomic_DNA"/>
</dbReference>
<reference evidence="2" key="1">
    <citation type="journal article" date="2023" name="G3 (Bethesda)">
        <title>A reference genome for the long-term kleptoplast-retaining sea slug Elysia crispata morphotype clarki.</title>
        <authorList>
            <person name="Eastman K.E."/>
            <person name="Pendleton A.L."/>
            <person name="Shaikh M.A."/>
            <person name="Suttiyut T."/>
            <person name="Ogas R."/>
            <person name="Tomko P."/>
            <person name="Gavelis G."/>
            <person name="Widhalm J.R."/>
            <person name="Wisecaver J.H."/>
        </authorList>
    </citation>
    <scope>NUCLEOTIDE SEQUENCE</scope>
    <source>
        <strain evidence="2">ECLA1</strain>
    </source>
</reference>
<dbReference type="Proteomes" id="UP001283361">
    <property type="component" value="Unassembled WGS sequence"/>
</dbReference>
<accession>A0AAE1AJG7</accession>
<gene>
    <name evidence="2" type="ORF">RRG08_025088</name>
</gene>
<evidence type="ECO:0000256" key="1">
    <source>
        <dbReference type="SAM" id="MobiDB-lite"/>
    </source>
</evidence>
<feature type="region of interest" description="Disordered" evidence="1">
    <location>
        <begin position="1"/>
        <end position="22"/>
    </location>
</feature>
<evidence type="ECO:0000313" key="2">
    <source>
        <dbReference type="EMBL" id="KAK3788361.1"/>
    </source>
</evidence>
<dbReference type="AlphaFoldDB" id="A0AAE1AJG7"/>
<keyword evidence="3" id="KW-1185">Reference proteome</keyword>
<protein>
    <submittedName>
        <fullName evidence="2">Uncharacterized protein</fullName>
    </submittedName>
</protein>